<sequence length="380" mass="44015">MSSKPEYKKPQKYKPGPNDPALPPQLSEFKDKTPDEVLEELNRMPFFMTKLDESNGEGGDNLELEALKALAYEGEPHEVAENFKNQGNDLFTVKRFREARDIYNKGIEIKCENDKINEALFANRAACQLELKNYRSCINDCKHALTLNPKNIKCYYRMGKAFYLLNNIEEAKESVGFGQKVDKENKSLITLLEVIEKKDKEIKEKEAKVLREKQERKNFKIILDNAMGLRHITNINSSHPPDLLKDAKIRLEDPIDFESQLIYPALIMYPTTDEFDFVAEISELTTVQELLELILERPQEWFELPGHKNFTSKKLIAYMETETGGLIKAGKKMTFHDILKKDSPNIPLFDNSLKIYFVPKIESESWLAKWDKQKALENRS</sequence>
<evidence type="ECO:0000256" key="2">
    <source>
        <dbReference type="ARBA" id="ARBA00022803"/>
    </source>
</evidence>
<comment type="similarity">
    <text evidence="3">Belongs to the TTC4 family.</text>
</comment>
<keyword evidence="2" id="KW-0802">TPR repeat</keyword>
<dbReference type="FunCoup" id="G0VBJ8">
    <property type="interactions" value="1340"/>
</dbReference>
<reference key="2">
    <citation type="submission" date="2011-08" db="EMBL/GenBank/DDBJ databases">
        <title>Genome sequence of Naumovozyma castellii.</title>
        <authorList>
            <person name="Gordon J.L."/>
            <person name="Armisen D."/>
            <person name="Proux-Wera E."/>
            <person name="OhEigeartaigh S.S."/>
            <person name="Byrne K.P."/>
            <person name="Wolfe K.H."/>
        </authorList>
    </citation>
    <scope>NUCLEOTIDE SEQUENCE</scope>
    <source>
        <strain>Type strain:CBS 4309</strain>
    </source>
</reference>
<dbReference type="Proteomes" id="UP000001640">
    <property type="component" value="Chromosome 2"/>
</dbReference>
<dbReference type="InterPro" id="IPR044059">
    <property type="entry name" value="Csn1/TTC4_wheel"/>
</dbReference>
<dbReference type="OrthoDB" id="420195at2759"/>
<dbReference type="EMBL" id="HE576753">
    <property type="protein sequence ID" value="CCC68324.1"/>
    <property type="molecule type" value="Genomic_DNA"/>
</dbReference>
<feature type="region of interest" description="Disordered" evidence="5">
    <location>
        <begin position="1"/>
        <end position="34"/>
    </location>
</feature>
<evidence type="ECO:0000313" key="7">
    <source>
        <dbReference type="EMBL" id="CCC68324.1"/>
    </source>
</evidence>
<reference evidence="7 8" key="1">
    <citation type="journal article" date="2011" name="Proc. Natl. Acad. Sci. U.S.A.">
        <title>Evolutionary erosion of yeast sex chromosomes by mating-type switching accidents.</title>
        <authorList>
            <person name="Gordon J.L."/>
            <person name="Armisen D."/>
            <person name="Proux-Wera E."/>
            <person name="Oheigeartaigh S.S."/>
            <person name="Byrne K.P."/>
            <person name="Wolfe K.H."/>
        </authorList>
    </citation>
    <scope>NUCLEOTIDE SEQUENCE [LARGE SCALE GENOMIC DNA]</scope>
    <source>
        <strain evidence="8">ATCC 76901 / BCRC 22586 / CBS 4309 / NBRC 1992 / NRRL Y-12630</strain>
    </source>
</reference>
<dbReference type="PANTHER" id="PTHR46035">
    <property type="entry name" value="TETRATRICOPEPTIDE REPEAT PROTEIN 4"/>
    <property type="match status" value="1"/>
</dbReference>
<keyword evidence="1" id="KW-0677">Repeat</keyword>
<accession>G0VBJ8</accession>
<dbReference type="KEGG" id="ncs:NCAS_0B02400"/>
<dbReference type="GO" id="GO:0051879">
    <property type="term" value="F:Hsp90 protein binding"/>
    <property type="evidence" value="ECO:0007669"/>
    <property type="project" value="EnsemblFungi"/>
</dbReference>
<dbReference type="GeneID" id="96901884"/>
<dbReference type="InterPro" id="IPR011990">
    <property type="entry name" value="TPR-like_helical_dom_sf"/>
</dbReference>
<protein>
    <recommendedName>
        <fullName evidence="6">Cns1/TTC4 wheel domain-containing protein</fullName>
    </recommendedName>
</protein>
<evidence type="ECO:0000256" key="5">
    <source>
        <dbReference type="SAM" id="MobiDB-lite"/>
    </source>
</evidence>
<dbReference type="GO" id="GO:0005634">
    <property type="term" value="C:nucleus"/>
    <property type="evidence" value="ECO:0007669"/>
    <property type="project" value="TreeGrafter"/>
</dbReference>
<dbReference type="RefSeq" id="XP_003674698.1">
    <property type="nucleotide sequence ID" value="XM_003674650.1"/>
</dbReference>
<proteinExistence type="inferred from homology"/>
<dbReference type="GO" id="GO:0042026">
    <property type="term" value="P:protein refolding"/>
    <property type="evidence" value="ECO:0007669"/>
    <property type="project" value="EnsemblFungi"/>
</dbReference>
<dbReference type="Gene3D" id="1.25.40.10">
    <property type="entry name" value="Tetratricopeptide repeat domain"/>
    <property type="match status" value="1"/>
</dbReference>
<dbReference type="SUPFAM" id="SSF48452">
    <property type="entry name" value="TPR-like"/>
    <property type="match status" value="1"/>
</dbReference>
<keyword evidence="8" id="KW-1185">Reference proteome</keyword>
<dbReference type="AlphaFoldDB" id="G0VBJ8"/>
<feature type="coiled-coil region" evidence="4">
    <location>
        <begin position="188"/>
        <end position="215"/>
    </location>
</feature>
<dbReference type="OMA" id="WRAAQCA"/>
<evidence type="ECO:0000256" key="3">
    <source>
        <dbReference type="ARBA" id="ARBA00023602"/>
    </source>
</evidence>
<dbReference type="GO" id="GO:0030544">
    <property type="term" value="F:Hsp70 protein binding"/>
    <property type="evidence" value="ECO:0007669"/>
    <property type="project" value="EnsemblFungi"/>
</dbReference>
<dbReference type="eggNOG" id="KOG0551">
    <property type="taxonomic scope" value="Eukaryota"/>
</dbReference>
<evidence type="ECO:0000259" key="6">
    <source>
        <dbReference type="Pfam" id="PF18972"/>
    </source>
</evidence>
<dbReference type="STRING" id="1064592.G0VBJ8"/>
<keyword evidence="4" id="KW-0175">Coiled coil</keyword>
<dbReference type="CDD" id="cd21381">
    <property type="entry name" value="CTWD_TTC4"/>
    <property type="match status" value="1"/>
</dbReference>
<evidence type="ECO:0000256" key="4">
    <source>
        <dbReference type="SAM" id="Coils"/>
    </source>
</evidence>
<dbReference type="InterPro" id="IPR019734">
    <property type="entry name" value="TPR_rpt"/>
</dbReference>
<organism evidence="7 8">
    <name type="scientific">Naumovozyma castellii</name>
    <name type="common">Yeast</name>
    <name type="synonym">Saccharomyces castellii</name>
    <dbReference type="NCBI Taxonomy" id="27288"/>
    <lineage>
        <taxon>Eukaryota</taxon>
        <taxon>Fungi</taxon>
        <taxon>Dikarya</taxon>
        <taxon>Ascomycota</taxon>
        <taxon>Saccharomycotina</taxon>
        <taxon>Saccharomycetes</taxon>
        <taxon>Saccharomycetales</taxon>
        <taxon>Saccharomycetaceae</taxon>
        <taxon>Naumovozyma</taxon>
    </lineage>
</organism>
<dbReference type="GO" id="GO:0005829">
    <property type="term" value="C:cytosol"/>
    <property type="evidence" value="ECO:0007669"/>
    <property type="project" value="TreeGrafter"/>
</dbReference>
<name>G0VBJ8_NAUCA</name>
<evidence type="ECO:0000313" key="8">
    <source>
        <dbReference type="Proteomes" id="UP000001640"/>
    </source>
</evidence>
<dbReference type="PANTHER" id="PTHR46035:SF1">
    <property type="entry name" value="TETRATRICOPEPTIDE REPEAT PROTEIN 4"/>
    <property type="match status" value="1"/>
</dbReference>
<dbReference type="GO" id="GO:0043022">
    <property type="term" value="F:ribosome binding"/>
    <property type="evidence" value="ECO:0007669"/>
    <property type="project" value="EnsemblFungi"/>
</dbReference>
<gene>
    <name evidence="7" type="primary">NCAS0B02400</name>
    <name evidence="7" type="ordered locus">NCAS_0B02400</name>
</gene>
<dbReference type="SMART" id="SM00028">
    <property type="entry name" value="TPR"/>
    <property type="match status" value="3"/>
</dbReference>
<dbReference type="HOGENOM" id="CLU_040446_1_0_1"/>
<dbReference type="InParanoid" id="G0VBJ8"/>
<dbReference type="Pfam" id="PF18972">
    <property type="entry name" value="Wheel"/>
    <property type="match status" value="1"/>
</dbReference>
<feature type="domain" description="Cns1/TTC4 wheel" evidence="6">
    <location>
        <begin position="253"/>
        <end position="370"/>
    </location>
</feature>
<evidence type="ECO:0000256" key="1">
    <source>
        <dbReference type="ARBA" id="ARBA00022737"/>
    </source>
</evidence>